<gene>
    <name evidence="9" type="ORF">UFOPK2334_00110</name>
    <name evidence="10" type="ORF">UFOPK2870_00234</name>
    <name evidence="8" type="ORF">UFOPK4179_00636</name>
    <name evidence="11" type="ORF">UFOPK4293_00333</name>
</gene>
<protein>
    <recommendedName>
        <fullName evidence="1">peptide chain release factor N(5)-glutamine methyltransferase</fullName>
        <ecNumber evidence="1">2.1.1.297</ecNumber>
    </recommendedName>
</protein>
<dbReference type="InterPro" id="IPR040758">
    <property type="entry name" value="PrmC_N"/>
</dbReference>
<keyword evidence="2" id="KW-0489">Methyltransferase</keyword>
<dbReference type="PANTHER" id="PTHR18895:SF74">
    <property type="entry name" value="MTRF1L RELEASE FACTOR GLUTAMINE METHYLTRANSFERASE"/>
    <property type="match status" value="1"/>
</dbReference>
<dbReference type="EMBL" id="CAFBQH010000013">
    <property type="protein sequence ID" value="CAB5045973.1"/>
    <property type="molecule type" value="Genomic_DNA"/>
</dbReference>
<dbReference type="GO" id="GO:0032259">
    <property type="term" value="P:methylation"/>
    <property type="evidence" value="ECO:0007669"/>
    <property type="project" value="UniProtKB-KW"/>
</dbReference>
<dbReference type="PROSITE" id="PS00092">
    <property type="entry name" value="N6_MTASE"/>
    <property type="match status" value="1"/>
</dbReference>
<dbReference type="Gene3D" id="1.10.8.10">
    <property type="entry name" value="DNA helicase RuvA subunit, C-terminal domain"/>
    <property type="match status" value="1"/>
</dbReference>
<dbReference type="GO" id="GO:0102559">
    <property type="term" value="F:peptide chain release factor N(5)-glutamine methyltransferase activity"/>
    <property type="evidence" value="ECO:0007669"/>
    <property type="project" value="UniProtKB-EC"/>
</dbReference>
<dbReference type="EMBL" id="CAEZXA010000004">
    <property type="protein sequence ID" value="CAB4663630.1"/>
    <property type="molecule type" value="Genomic_DNA"/>
</dbReference>
<reference evidence="10" key="1">
    <citation type="submission" date="2020-05" db="EMBL/GenBank/DDBJ databases">
        <authorList>
            <person name="Chiriac C."/>
            <person name="Salcher M."/>
            <person name="Ghai R."/>
            <person name="Kavagutti S V."/>
        </authorList>
    </citation>
    <scope>NUCLEOTIDE SEQUENCE</scope>
</reference>
<dbReference type="GO" id="GO:0003676">
    <property type="term" value="F:nucleic acid binding"/>
    <property type="evidence" value="ECO:0007669"/>
    <property type="project" value="InterPro"/>
</dbReference>
<dbReference type="InterPro" id="IPR007848">
    <property type="entry name" value="Small_mtfrase_dom"/>
</dbReference>
<evidence type="ECO:0000259" key="7">
    <source>
        <dbReference type="Pfam" id="PF17827"/>
    </source>
</evidence>
<dbReference type="Pfam" id="PF05175">
    <property type="entry name" value="MTS"/>
    <property type="match status" value="1"/>
</dbReference>
<dbReference type="InterPro" id="IPR019874">
    <property type="entry name" value="RF_methyltr_PrmC"/>
</dbReference>
<keyword evidence="4" id="KW-0949">S-adenosyl-L-methionine</keyword>
<evidence type="ECO:0000313" key="10">
    <source>
        <dbReference type="EMBL" id="CAB4754421.1"/>
    </source>
</evidence>
<dbReference type="NCBIfam" id="TIGR03534">
    <property type="entry name" value="RF_mod_PrmC"/>
    <property type="match status" value="1"/>
</dbReference>
<evidence type="ECO:0000259" key="6">
    <source>
        <dbReference type="Pfam" id="PF05175"/>
    </source>
</evidence>
<dbReference type="EC" id="2.1.1.297" evidence="1"/>
<evidence type="ECO:0000256" key="1">
    <source>
        <dbReference type="ARBA" id="ARBA00012771"/>
    </source>
</evidence>
<evidence type="ECO:0000256" key="3">
    <source>
        <dbReference type="ARBA" id="ARBA00022679"/>
    </source>
</evidence>
<evidence type="ECO:0000256" key="2">
    <source>
        <dbReference type="ARBA" id="ARBA00022603"/>
    </source>
</evidence>
<evidence type="ECO:0000313" key="9">
    <source>
        <dbReference type="EMBL" id="CAB4663630.1"/>
    </source>
</evidence>
<name>A0A6J6U3D1_9ZZZZ</name>
<dbReference type="CDD" id="cd02440">
    <property type="entry name" value="AdoMet_MTases"/>
    <property type="match status" value="1"/>
</dbReference>
<dbReference type="InterPro" id="IPR004556">
    <property type="entry name" value="HemK-like"/>
</dbReference>
<accession>A0A6J6U3D1</accession>
<evidence type="ECO:0000256" key="5">
    <source>
        <dbReference type="ARBA" id="ARBA00048391"/>
    </source>
</evidence>
<dbReference type="InterPro" id="IPR002052">
    <property type="entry name" value="DNA_methylase_N6_adenine_CS"/>
</dbReference>
<dbReference type="Gene3D" id="3.40.50.150">
    <property type="entry name" value="Vaccinia Virus protein VP39"/>
    <property type="match status" value="1"/>
</dbReference>
<organism evidence="10">
    <name type="scientific">freshwater metagenome</name>
    <dbReference type="NCBI Taxonomy" id="449393"/>
    <lineage>
        <taxon>unclassified sequences</taxon>
        <taxon>metagenomes</taxon>
        <taxon>ecological metagenomes</taxon>
    </lineage>
</organism>
<sequence>MTNADSHVTWREMLQRTQAEIGDRVVAQWLCEHASGCDAGEFKGIVNEFVSDRSAQHLQSMLSRYSAGEPLQYVMGRWAFRRLDLLVDSRVLIPRPETELLVEHVTRFALQKMRDVGRSVTIADLGTGSGAIGLSLLAELPFESAEIWMTDSSEDALHVARANAAGIGRSAVGARFGHGSWYSALPEELRGSLDVIVSNPPYIAQGDPMVGESVLKWEPHSALFAGSDGLTDVRTIISDAAQWLVPGGFLALEMGHTQASAVSELFSSARFTNVSVHKDLAGKNRFVTGVSPR</sequence>
<dbReference type="AlphaFoldDB" id="A0A6J6U3D1"/>
<evidence type="ECO:0000313" key="8">
    <source>
        <dbReference type="EMBL" id="CAB4367846.1"/>
    </source>
</evidence>
<dbReference type="InterPro" id="IPR029063">
    <property type="entry name" value="SAM-dependent_MTases_sf"/>
</dbReference>
<dbReference type="NCBIfam" id="TIGR00536">
    <property type="entry name" value="hemK_fam"/>
    <property type="match status" value="1"/>
</dbReference>
<evidence type="ECO:0000256" key="4">
    <source>
        <dbReference type="ARBA" id="ARBA00022691"/>
    </source>
</evidence>
<dbReference type="SUPFAM" id="SSF53335">
    <property type="entry name" value="S-adenosyl-L-methionine-dependent methyltransferases"/>
    <property type="match status" value="1"/>
</dbReference>
<feature type="domain" description="Release factor glutamine methyltransferase N-terminal" evidence="7">
    <location>
        <begin position="23"/>
        <end position="76"/>
    </location>
</feature>
<dbReference type="EMBL" id="CAETWZ010000047">
    <property type="protein sequence ID" value="CAB4367846.1"/>
    <property type="molecule type" value="Genomic_DNA"/>
</dbReference>
<proteinExistence type="inferred from homology"/>
<comment type="catalytic activity">
    <reaction evidence="5">
        <text>L-glutaminyl-[peptide chain release factor] + S-adenosyl-L-methionine = N(5)-methyl-L-glutaminyl-[peptide chain release factor] + S-adenosyl-L-homocysteine + H(+)</text>
        <dbReference type="Rhea" id="RHEA:42896"/>
        <dbReference type="Rhea" id="RHEA-COMP:10271"/>
        <dbReference type="Rhea" id="RHEA-COMP:10272"/>
        <dbReference type="ChEBI" id="CHEBI:15378"/>
        <dbReference type="ChEBI" id="CHEBI:30011"/>
        <dbReference type="ChEBI" id="CHEBI:57856"/>
        <dbReference type="ChEBI" id="CHEBI:59789"/>
        <dbReference type="ChEBI" id="CHEBI:61891"/>
        <dbReference type="EC" id="2.1.1.297"/>
    </reaction>
</comment>
<keyword evidence="3" id="KW-0808">Transferase</keyword>
<dbReference type="InterPro" id="IPR050320">
    <property type="entry name" value="N5-glutamine_MTase"/>
</dbReference>
<dbReference type="PANTHER" id="PTHR18895">
    <property type="entry name" value="HEMK METHYLTRANSFERASE"/>
    <property type="match status" value="1"/>
</dbReference>
<dbReference type="HAMAP" id="MF_02126">
    <property type="entry name" value="RF_methyltr_PrmC"/>
    <property type="match status" value="1"/>
</dbReference>
<feature type="domain" description="Methyltransferase small" evidence="6">
    <location>
        <begin position="106"/>
        <end position="207"/>
    </location>
</feature>
<dbReference type="Pfam" id="PF17827">
    <property type="entry name" value="PrmC_N"/>
    <property type="match status" value="1"/>
</dbReference>
<evidence type="ECO:0000313" key="11">
    <source>
        <dbReference type="EMBL" id="CAB5045973.1"/>
    </source>
</evidence>
<dbReference type="EMBL" id="CAEZZL010000008">
    <property type="protein sequence ID" value="CAB4754421.1"/>
    <property type="molecule type" value="Genomic_DNA"/>
</dbReference>